<feature type="transmembrane region" description="Helical" evidence="9">
    <location>
        <begin position="80"/>
        <end position="97"/>
    </location>
</feature>
<evidence type="ECO:0000256" key="7">
    <source>
        <dbReference type="ARBA" id="ARBA00023136"/>
    </source>
</evidence>
<feature type="transmembrane region" description="Helical" evidence="9">
    <location>
        <begin position="356"/>
        <end position="377"/>
    </location>
</feature>
<dbReference type="InterPro" id="IPR036259">
    <property type="entry name" value="MFS_trans_sf"/>
</dbReference>
<keyword evidence="2 8" id="KW-0813">Transport</keyword>
<dbReference type="InterPro" id="IPR005279">
    <property type="entry name" value="Dipep/tripep_permease"/>
</dbReference>
<evidence type="ECO:0000256" key="1">
    <source>
        <dbReference type="ARBA" id="ARBA00004651"/>
    </source>
</evidence>
<dbReference type="Proteomes" id="UP001589665">
    <property type="component" value="Unassembled WGS sequence"/>
</dbReference>
<name>A0ABV5K1L8_9FLAO</name>
<feature type="transmembrane region" description="Helical" evidence="9">
    <location>
        <begin position="239"/>
        <end position="256"/>
    </location>
</feature>
<feature type="transmembrane region" description="Helical" evidence="9">
    <location>
        <begin position="141"/>
        <end position="162"/>
    </location>
</feature>
<feature type="transmembrane region" description="Helical" evidence="9">
    <location>
        <begin position="423"/>
        <end position="443"/>
    </location>
</feature>
<dbReference type="Gene3D" id="1.20.1250.20">
    <property type="entry name" value="MFS general substrate transporter like domains"/>
    <property type="match status" value="1"/>
</dbReference>
<evidence type="ECO:0000256" key="9">
    <source>
        <dbReference type="SAM" id="Phobius"/>
    </source>
</evidence>
<comment type="caution">
    <text evidence="10">The sequence shown here is derived from an EMBL/GenBank/DDBJ whole genome shotgun (WGS) entry which is preliminary data.</text>
</comment>
<dbReference type="InterPro" id="IPR000109">
    <property type="entry name" value="POT_fam"/>
</dbReference>
<evidence type="ECO:0000256" key="6">
    <source>
        <dbReference type="ARBA" id="ARBA00022989"/>
    </source>
</evidence>
<feature type="transmembrane region" description="Helical" evidence="9">
    <location>
        <begin position="463"/>
        <end position="484"/>
    </location>
</feature>
<evidence type="ECO:0000256" key="3">
    <source>
        <dbReference type="ARBA" id="ARBA00022475"/>
    </source>
</evidence>
<dbReference type="NCBIfam" id="TIGR00924">
    <property type="entry name" value="yjdL_sub1_fam"/>
    <property type="match status" value="1"/>
</dbReference>
<dbReference type="PANTHER" id="PTHR23517">
    <property type="entry name" value="RESISTANCE PROTEIN MDTM, PUTATIVE-RELATED-RELATED"/>
    <property type="match status" value="1"/>
</dbReference>
<dbReference type="CDD" id="cd17346">
    <property type="entry name" value="MFS_DtpA_like"/>
    <property type="match status" value="1"/>
</dbReference>
<dbReference type="RefSeq" id="WP_229714401.1">
    <property type="nucleotide sequence ID" value="NZ_BMNS01000003.1"/>
</dbReference>
<reference evidence="10 11" key="1">
    <citation type="submission" date="2024-09" db="EMBL/GenBank/DDBJ databases">
        <authorList>
            <person name="Sun Q."/>
            <person name="Mori K."/>
        </authorList>
    </citation>
    <scope>NUCLEOTIDE SEQUENCE [LARGE SCALE GENOMIC DNA]</scope>
    <source>
        <strain evidence="10 11">JCM 13034</strain>
    </source>
</reference>
<feature type="transmembrane region" description="Helical" evidence="9">
    <location>
        <begin position="50"/>
        <end position="68"/>
    </location>
</feature>
<organism evidence="10 11">
    <name type="scientific">Lutibacter litoralis</name>
    <dbReference type="NCBI Taxonomy" id="321268"/>
    <lineage>
        <taxon>Bacteria</taxon>
        <taxon>Pseudomonadati</taxon>
        <taxon>Bacteroidota</taxon>
        <taxon>Flavobacteriia</taxon>
        <taxon>Flavobacteriales</taxon>
        <taxon>Flavobacteriaceae</taxon>
        <taxon>Lutibacter</taxon>
    </lineage>
</organism>
<keyword evidence="3" id="KW-1003">Cell membrane</keyword>
<dbReference type="InterPro" id="IPR050171">
    <property type="entry name" value="MFS_Transporters"/>
</dbReference>
<feature type="transmembrane region" description="Helical" evidence="9">
    <location>
        <begin position="168"/>
        <end position="187"/>
    </location>
</feature>
<comment type="similarity">
    <text evidence="8">Belongs to the major facilitator superfamily. Proton-dependent oligopeptide transporter (POT/PTR) (TC 2.A.17) family.</text>
</comment>
<evidence type="ECO:0000256" key="5">
    <source>
        <dbReference type="ARBA" id="ARBA00022856"/>
    </source>
</evidence>
<feature type="transmembrane region" description="Helical" evidence="9">
    <location>
        <begin position="276"/>
        <end position="303"/>
    </location>
</feature>
<feature type="transmembrane region" description="Helical" evidence="9">
    <location>
        <begin position="323"/>
        <end position="344"/>
    </location>
</feature>
<keyword evidence="7 9" id="KW-0472">Membrane</keyword>
<evidence type="ECO:0000256" key="8">
    <source>
        <dbReference type="RuleBase" id="RU003755"/>
    </source>
</evidence>
<dbReference type="Pfam" id="PF00854">
    <property type="entry name" value="PTR2"/>
    <property type="match status" value="1"/>
</dbReference>
<feature type="transmembrane region" description="Helical" evidence="9">
    <location>
        <begin position="383"/>
        <end position="402"/>
    </location>
</feature>
<comment type="subcellular location">
    <subcellularLocation>
        <location evidence="1">Cell membrane</location>
        <topology evidence="1">Multi-pass membrane protein</topology>
    </subcellularLocation>
    <subcellularLocation>
        <location evidence="8">Membrane</location>
        <topology evidence="8">Multi-pass membrane protein</topology>
    </subcellularLocation>
</comment>
<proteinExistence type="inferred from homology"/>
<dbReference type="SUPFAM" id="SSF103473">
    <property type="entry name" value="MFS general substrate transporter"/>
    <property type="match status" value="1"/>
</dbReference>
<keyword evidence="11" id="KW-1185">Reference proteome</keyword>
<keyword evidence="6 9" id="KW-1133">Transmembrane helix</keyword>
<dbReference type="InterPro" id="IPR018456">
    <property type="entry name" value="PTR2_symporter_CS"/>
</dbReference>
<dbReference type="PROSITE" id="PS01023">
    <property type="entry name" value="PTR2_2"/>
    <property type="match status" value="1"/>
</dbReference>
<keyword evidence="4 8" id="KW-0812">Transmembrane</keyword>
<sequence length="496" mass="54169">MTNKTSMQGHPSGLMTLFFSEMWERVCYYGMRVLLTLYLVKSLMKGDADAAVIYGAYTGLVYAAPIIGGKLADKFLGYRNAVMLGAILMAIGEFLILGGSEQFLMIGMGALIVGNGYFKANISTIVGKLYKDDDPRRDSGFTIFYIGINIGALIATTVIAYVGETYGFKYGFGLAGFGMLLGLLIFWTGRKNYAAAEGLGFTEEGNQKVFGALKKAHLVGILSLVLIPVAYFLIMQNSWLDYILLGLFILISFVLIKAGVDADAKETVKVWKDRMIALLIFMVINIAFWACFEQAGTSLTLFADRNVDRSILGWEMPASMTQFFNPFFIIVFGSIFSVMWVKLANIGKNPSIPMKFAFGILQLALGFLITNIGLQFVNEAYQVPLLTLVILYLLHTTGELFLSPIGLSMVTKLSPKKISGTAMGAWFLSFAIANYVGGKIATLTGGHSDTGEVLTAAQGLDKYITVFSTLGFVLVGISVLIMLFNKPLKKLMHGVI</sequence>
<dbReference type="PANTHER" id="PTHR23517:SF15">
    <property type="entry name" value="PROTON-DEPENDENT OLIGOPEPTIDE FAMILY TRANSPORT PROTEIN"/>
    <property type="match status" value="1"/>
</dbReference>
<evidence type="ECO:0000256" key="2">
    <source>
        <dbReference type="ARBA" id="ARBA00022448"/>
    </source>
</evidence>
<gene>
    <name evidence="10" type="ORF">ACFFT3_11595</name>
</gene>
<evidence type="ECO:0000313" key="11">
    <source>
        <dbReference type="Proteomes" id="UP001589665"/>
    </source>
</evidence>
<feature type="transmembrane region" description="Helical" evidence="9">
    <location>
        <begin position="216"/>
        <end position="233"/>
    </location>
</feature>
<evidence type="ECO:0000256" key="4">
    <source>
        <dbReference type="ARBA" id="ARBA00022692"/>
    </source>
</evidence>
<keyword evidence="5" id="KW-0653">Protein transport</keyword>
<protein>
    <submittedName>
        <fullName evidence="10">Peptide MFS transporter</fullName>
    </submittedName>
</protein>
<evidence type="ECO:0000313" key="10">
    <source>
        <dbReference type="EMBL" id="MFB9272534.1"/>
    </source>
</evidence>
<keyword evidence="5" id="KW-0571">Peptide transport</keyword>
<dbReference type="EMBL" id="JBHMDX010000011">
    <property type="protein sequence ID" value="MFB9272534.1"/>
    <property type="molecule type" value="Genomic_DNA"/>
</dbReference>
<accession>A0ABV5K1L8</accession>
<feature type="transmembrane region" description="Helical" evidence="9">
    <location>
        <begin position="103"/>
        <end position="120"/>
    </location>
</feature>